<evidence type="ECO:0000259" key="5">
    <source>
        <dbReference type="Pfam" id="PF00561"/>
    </source>
</evidence>
<organism evidence="6 7">
    <name type="scientific">Empedobacter brevis NBRC 14943 = ATCC 43319</name>
    <dbReference type="NCBI Taxonomy" id="1218108"/>
    <lineage>
        <taxon>Bacteria</taxon>
        <taxon>Pseudomonadati</taxon>
        <taxon>Bacteroidota</taxon>
        <taxon>Flavobacteriia</taxon>
        <taxon>Flavobacteriales</taxon>
        <taxon>Weeksellaceae</taxon>
        <taxon>Empedobacter</taxon>
    </lineage>
</organism>
<dbReference type="Gene3D" id="3.40.50.1820">
    <property type="entry name" value="alpha/beta hydrolase"/>
    <property type="match status" value="1"/>
</dbReference>
<evidence type="ECO:0000313" key="6">
    <source>
        <dbReference type="EMBL" id="GEM50869.1"/>
    </source>
</evidence>
<dbReference type="PIRSF" id="PIRSF005211">
    <property type="entry name" value="Ab_hydro_YheT"/>
    <property type="match status" value="1"/>
</dbReference>
<dbReference type="PANTHER" id="PTHR10794">
    <property type="entry name" value="ABHYDROLASE DOMAIN-CONTAINING PROTEIN"/>
    <property type="match status" value="1"/>
</dbReference>
<dbReference type="GO" id="GO:0034338">
    <property type="term" value="F:short-chain carboxylesterase activity"/>
    <property type="evidence" value="ECO:0007669"/>
    <property type="project" value="TreeGrafter"/>
</dbReference>
<dbReference type="RefSeq" id="WP_019974677.1">
    <property type="nucleotide sequence ID" value="NZ_BJXC01000003.1"/>
</dbReference>
<comment type="similarity">
    <text evidence="1">Belongs to the AB hydrolase superfamily. AB hydrolase 4 family.</text>
</comment>
<dbReference type="InterPro" id="IPR000952">
    <property type="entry name" value="AB_hydrolase_4_CS"/>
</dbReference>
<feature type="active site" description="Charge relay system" evidence="4">
    <location>
        <position position="141"/>
    </location>
</feature>
<sequence length="321" mass="37359">MPYIEHSSYPKPNFLNRNAHYSTIYPAKFKKYPIPTYAREKITTDDGDFLNLDWRFQENKDKLIILFHGLEGDSKRTYLNSCSDFFYNKGFNILAWNHRSCGGEMNETCRLYHHGSIDDVHRIVEKAITEDYHQIYLIGYSMGGALVLNYLGSYEVNKRIKCGITFSSPISLKSCADTLKEFPNTVYFNNFKRTLVPKFKEKAKQFPGVLNEKMIDNIKTFDEVDEYFTAALHGYSSKEDYYHKASPATVLDNIKTPCLIVNAANDPFLGRDCYPIERFKEHQFCSFEMPEYGGHCGFPLKDTPHSWAEFRAWEFMEKIKG</sequence>
<dbReference type="Proteomes" id="UP000321245">
    <property type="component" value="Unassembled WGS sequence"/>
</dbReference>
<feature type="domain" description="AB hydrolase-1" evidence="5">
    <location>
        <begin position="63"/>
        <end position="270"/>
    </location>
</feature>
<evidence type="ECO:0000256" key="2">
    <source>
        <dbReference type="ARBA" id="ARBA00022487"/>
    </source>
</evidence>
<dbReference type="SUPFAM" id="SSF53474">
    <property type="entry name" value="alpha/beta-Hydrolases"/>
    <property type="match status" value="1"/>
</dbReference>
<gene>
    <name evidence="6" type="ORF">EB1_06590</name>
</gene>
<evidence type="ECO:0000256" key="3">
    <source>
        <dbReference type="ARBA" id="ARBA00022801"/>
    </source>
</evidence>
<dbReference type="PANTHER" id="PTHR10794:SF63">
    <property type="entry name" value="ALPHA_BETA HYDROLASE 1, ISOFORM A"/>
    <property type="match status" value="1"/>
</dbReference>
<proteinExistence type="inferred from homology"/>
<accession>A0A511NDH3</accession>
<reference evidence="6 7" key="1">
    <citation type="submission" date="2019-07" db="EMBL/GenBank/DDBJ databases">
        <title>Whole genome shotgun sequence of Empedobacter brevis NBRC 14943.</title>
        <authorList>
            <person name="Hosoyama A."/>
            <person name="Uohara A."/>
            <person name="Ohji S."/>
            <person name="Ichikawa N."/>
        </authorList>
    </citation>
    <scope>NUCLEOTIDE SEQUENCE [LARGE SCALE GENOMIC DNA]</scope>
    <source>
        <strain evidence="6 7">NBRC 14943</strain>
    </source>
</reference>
<name>A0A511NDH3_9FLAO</name>
<dbReference type="PROSITE" id="PS01133">
    <property type="entry name" value="UPF0017"/>
    <property type="match status" value="1"/>
</dbReference>
<dbReference type="EMBL" id="BJXC01000003">
    <property type="protein sequence ID" value="GEM50869.1"/>
    <property type="molecule type" value="Genomic_DNA"/>
</dbReference>
<evidence type="ECO:0000256" key="4">
    <source>
        <dbReference type="PIRSR" id="PIRSR005211-1"/>
    </source>
</evidence>
<dbReference type="InterPro" id="IPR050960">
    <property type="entry name" value="AB_hydrolase_4_sf"/>
</dbReference>
<dbReference type="GeneID" id="84649384"/>
<evidence type="ECO:0000256" key="1">
    <source>
        <dbReference type="ARBA" id="ARBA00010884"/>
    </source>
</evidence>
<dbReference type="OrthoDB" id="332676at2"/>
<dbReference type="GO" id="GO:0047372">
    <property type="term" value="F:monoacylglycerol lipase activity"/>
    <property type="evidence" value="ECO:0007669"/>
    <property type="project" value="TreeGrafter"/>
</dbReference>
<feature type="active site" description="Charge relay system" evidence="4">
    <location>
        <position position="266"/>
    </location>
</feature>
<protein>
    <submittedName>
        <fullName evidence="6">Alpha/beta hydrolase</fullName>
    </submittedName>
</protein>
<evidence type="ECO:0000313" key="7">
    <source>
        <dbReference type="Proteomes" id="UP000321245"/>
    </source>
</evidence>
<comment type="caution">
    <text evidence="6">The sequence shown here is derived from an EMBL/GenBank/DDBJ whole genome shotgun (WGS) entry which is preliminary data.</text>
</comment>
<dbReference type="InterPro" id="IPR000073">
    <property type="entry name" value="AB_hydrolase_1"/>
</dbReference>
<feature type="active site" description="Charge relay system" evidence="4">
    <location>
        <position position="295"/>
    </location>
</feature>
<keyword evidence="7" id="KW-1185">Reference proteome</keyword>
<dbReference type="AlphaFoldDB" id="A0A511NDH3"/>
<keyword evidence="2" id="KW-0719">Serine esterase</keyword>
<dbReference type="STRING" id="1218108.GCA_000382425_01168"/>
<dbReference type="InterPro" id="IPR029058">
    <property type="entry name" value="AB_hydrolase_fold"/>
</dbReference>
<dbReference type="Pfam" id="PF00561">
    <property type="entry name" value="Abhydrolase_1"/>
    <property type="match status" value="1"/>
</dbReference>
<keyword evidence="3 6" id="KW-0378">Hydrolase</keyword>
<dbReference type="InterPro" id="IPR012020">
    <property type="entry name" value="ABHD4"/>
</dbReference>